<feature type="domain" description="DNA helicase Pif1-like 2B" evidence="2">
    <location>
        <begin position="170"/>
        <end position="193"/>
    </location>
</feature>
<dbReference type="PANTHER" id="PTHR23274">
    <property type="entry name" value="DNA HELICASE-RELATED"/>
    <property type="match status" value="1"/>
</dbReference>
<evidence type="ECO:0000313" key="3">
    <source>
        <dbReference type="EMBL" id="KAJ4429629.1"/>
    </source>
</evidence>
<feature type="compositionally biased region" description="Low complexity" evidence="1">
    <location>
        <begin position="76"/>
        <end position="87"/>
    </location>
</feature>
<dbReference type="SUPFAM" id="SSF52540">
    <property type="entry name" value="P-loop containing nucleoside triphosphate hydrolases"/>
    <property type="match status" value="1"/>
</dbReference>
<feature type="region of interest" description="Disordered" evidence="1">
    <location>
        <begin position="72"/>
        <end position="105"/>
    </location>
</feature>
<feature type="region of interest" description="Disordered" evidence="1">
    <location>
        <begin position="1"/>
        <end position="25"/>
    </location>
</feature>
<evidence type="ECO:0000313" key="4">
    <source>
        <dbReference type="Proteomes" id="UP001148838"/>
    </source>
</evidence>
<evidence type="ECO:0000259" key="2">
    <source>
        <dbReference type="Pfam" id="PF21530"/>
    </source>
</evidence>
<dbReference type="Gene3D" id="3.30.420.10">
    <property type="entry name" value="Ribonuclease H-like superfamily/Ribonuclease H"/>
    <property type="match status" value="1"/>
</dbReference>
<gene>
    <name evidence="3" type="ORF">ANN_21830</name>
</gene>
<dbReference type="InterPro" id="IPR027417">
    <property type="entry name" value="P-loop_NTPase"/>
</dbReference>
<sequence length="398" mass="43769">MSGAPEDAGSEADREGPANSSAGCVIPVRRLAPVPVFAGRVADGQPAAARGRNRLPRIAHAEPQLLCGQRGAALRSAAGSEEPAAAETRSKPERGHSAAPQRLAKHARALQKASLRFQLRPDTFRTQSGRSAPSNDAHCQDAHSVAITNGDQFEFIAALPSSFCVHIRSPIMLLRNLDPPQLCNGTLLSVKKLMPNVIEATVLTGKAKGKDVFIPRIPLIPTDLPFTFKRLQFPVRLAFAMTINKAQGQSLKFAGINLENSCFSHVQIPSELNQEEVLHPMMPIARMRIASQSQTVTSLNSSLHYLHHFACTLARHHGKDEARSPDLAPCNDFLWGHLKAEVFKHQPRTLPDLRNAIQEETGLIPQKMLVRVMQNFRSRIQQCIDSEGHHLRDTLFKK</sequence>
<protein>
    <recommendedName>
        <fullName evidence="2">DNA helicase Pif1-like 2B domain-containing protein</fullName>
    </recommendedName>
</protein>
<accession>A0ABQ8S6F8</accession>
<keyword evidence="4" id="KW-1185">Reference proteome</keyword>
<dbReference type="InterPro" id="IPR036397">
    <property type="entry name" value="RNaseH_sf"/>
</dbReference>
<dbReference type="Proteomes" id="UP001148838">
    <property type="component" value="Unassembled WGS sequence"/>
</dbReference>
<dbReference type="Pfam" id="PF21530">
    <property type="entry name" value="Pif1_2B_dom"/>
    <property type="match status" value="1"/>
</dbReference>
<evidence type="ECO:0000256" key="1">
    <source>
        <dbReference type="SAM" id="MobiDB-lite"/>
    </source>
</evidence>
<name>A0ABQ8S6F8_PERAM</name>
<reference evidence="3 4" key="1">
    <citation type="journal article" date="2022" name="Allergy">
        <title>Genome assembly and annotation of Periplaneta americana reveal a comprehensive cockroach allergen profile.</title>
        <authorList>
            <person name="Wang L."/>
            <person name="Xiong Q."/>
            <person name="Saelim N."/>
            <person name="Wang L."/>
            <person name="Nong W."/>
            <person name="Wan A.T."/>
            <person name="Shi M."/>
            <person name="Liu X."/>
            <person name="Cao Q."/>
            <person name="Hui J.H.L."/>
            <person name="Sookrung N."/>
            <person name="Leung T.F."/>
            <person name="Tungtrongchitr A."/>
            <person name="Tsui S.K.W."/>
        </authorList>
    </citation>
    <scope>NUCLEOTIDE SEQUENCE [LARGE SCALE GENOMIC DNA]</scope>
    <source>
        <strain evidence="3">PWHHKU_190912</strain>
    </source>
</reference>
<proteinExistence type="predicted"/>
<comment type="caution">
    <text evidence="3">The sequence shown here is derived from an EMBL/GenBank/DDBJ whole genome shotgun (WGS) entry which is preliminary data.</text>
</comment>
<dbReference type="InterPro" id="IPR049163">
    <property type="entry name" value="Pif1-like_2B_dom"/>
</dbReference>
<organism evidence="3 4">
    <name type="scientific">Periplaneta americana</name>
    <name type="common">American cockroach</name>
    <name type="synonym">Blatta americana</name>
    <dbReference type="NCBI Taxonomy" id="6978"/>
    <lineage>
        <taxon>Eukaryota</taxon>
        <taxon>Metazoa</taxon>
        <taxon>Ecdysozoa</taxon>
        <taxon>Arthropoda</taxon>
        <taxon>Hexapoda</taxon>
        <taxon>Insecta</taxon>
        <taxon>Pterygota</taxon>
        <taxon>Neoptera</taxon>
        <taxon>Polyneoptera</taxon>
        <taxon>Dictyoptera</taxon>
        <taxon>Blattodea</taxon>
        <taxon>Blattoidea</taxon>
        <taxon>Blattidae</taxon>
        <taxon>Blattinae</taxon>
        <taxon>Periplaneta</taxon>
    </lineage>
</organism>
<dbReference type="EMBL" id="JAJSOF020000033">
    <property type="protein sequence ID" value="KAJ4429629.1"/>
    <property type="molecule type" value="Genomic_DNA"/>
</dbReference>
<dbReference type="PANTHER" id="PTHR23274:SF51">
    <property type="entry name" value="OS03G0423850 PROTEIN"/>
    <property type="match status" value="1"/>
</dbReference>